<sequence>MALVECPSCHKRISSLAKSCPHCSSGLSGDNESLNRISHIKRTNQLMNQSFLAMTLFIAGVVLWFWGGEPAEGLRANIAGICFVFGFIGYLIARIRIVLHKRKSI</sequence>
<reference evidence="2 3" key="1">
    <citation type="submission" date="2019-12" db="EMBL/GenBank/DDBJ databases">
        <title>Shewanella insulae sp. nov., isolated from a tidal flat.</title>
        <authorList>
            <person name="Yoon J.-H."/>
        </authorList>
    </citation>
    <scope>NUCLEOTIDE SEQUENCE [LARGE SCALE GENOMIC DNA]</scope>
    <source>
        <strain evidence="2 3">JBTF-M18</strain>
    </source>
</reference>
<keyword evidence="1" id="KW-0472">Membrane</keyword>
<evidence type="ECO:0000313" key="2">
    <source>
        <dbReference type="EMBL" id="MXR67323.1"/>
    </source>
</evidence>
<feature type="transmembrane region" description="Helical" evidence="1">
    <location>
        <begin position="46"/>
        <end position="66"/>
    </location>
</feature>
<proteinExistence type="predicted"/>
<organism evidence="2 3">
    <name type="scientific">Shewanella insulae</name>
    <dbReference type="NCBI Taxonomy" id="2681496"/>
    <lineage>
        <taxon>Bacteria</taxon>
        <taxon>Pseudomonadati</taxon>
        <taxon>Pseudomonadota</taxon>
        <taxon>Gammaproteobacteria</taxon>
        <taxon>Alteromonadales</taxon>
        <taxon>Shewanellaceae</taxon>
        <taxon>Shewanella</taxon>
    </lineage>
</organism>
<keyword evidence="1" id="KW-0812">Transmembrane</keyword>
<dbReference type="Proteomes" id="UP000474778">
    <property type="component" value="Unassembled WGS sequence"/>
</dbReference>
<evidence type="ECO:0000313" key="3">
    <source>
        <dbReference type="Proteomes" id="UP000474778"/>
    </source>
</evidence>
<dbReference type="AlphaFoldDB" id="A0A6L7HT56"/>
<name>A0A6L7HT56_9GAMM</name>
<evidence type="ECO:0000256" key="1">
    <source>
        <dbReference type="SAM" id="Phobius"/>
    </source>
</evidence>
<protein>
    <submittedName>
        <fullName evidence="2">Zinc ribbon domain-containing protein</fullName>
    </submittedName>
</protein>
<feature type="transmembrane region" description="Helical" evidence="1">
    <location>
        <begin position="78"/>
        <end position="99"/>
    </location>
</feature>
<accession>A0A6L7HT56</accession>
<dbReference type="RefSeq" id="WP_041511287.1">
    <property type="nucleotide sequence ID" value="NZ_CANMWR010000013.1"/>
</dbReference>
<comment type="caution">
    <text evidence="2">The sequence shown here is derived from an EMBL/GenBank/DDBJ whole genome shotgun (WGS) entry which is preliminary data.</text>
</comment>
<dbReference type="EMBL" id="WRPA01000001">
    <property type="protein sequence ID" value="MXR67323.1"/>
    <property type="molecule type" value="Genomic_DNA"/>
</dbReference>
<gene>
    <name evidence="2" type="ORF">GNT65_01305</name>
</gene>
<keyword evidence="1" id="KW-1133">Transmembrane helix</keyword>
<keyword evidence="3" id="KW-1185">Reference proteome</keyword>